<dbReference type="RefSeq" id="WP_213349920.1">
    <property type="nucleotide sequence ID" value="NZ_JAEDAM010000100.1"/>
</dbReference>
<sequence>MNKGFTLIEIMISVVILGLLIVIIFSVYNTVAELSIRIENEKNLSNELLFVSQNIQGFADSLSLDFSKYSDLDTTKGFTGSLYFTGNDFVNIYLTGDTSSDIDNIRNSKSWIEMNKNGEIMKLTDPNKIYIRNLNFKIIPFDEIRGLDFDKIYNQGFWIFVEAYTNNYSKYSSVYDISSNVQAFFNVRQY</sequence>
<reference evidence="2 3" key="1">
    <citation type="journal article" date="2021" name="Nat. Commun.">
        <title>Reductive evolution and unique predatory mode in the CPR bacterium Vampirococcus lugosii.</title>
        <authorList>
            <person name="Moreira D."/>
            <person name="Zivanovic Y."/>
            <person name="Lopez-Archilla A.I."/>
            <person name="Iniesto M."/>
            <person name="Lopez-Garcia P."/>
        </authorList>
    </citation>
    <scope>NUCLEOTIDE SEQUENCE [LARGE SCALE GENOMIC DNA]</scope>
    <source>
        <strain evidence="2">Chiprana</strain>
    </source>
</reference>
<organism evidence="2 3">
    <name type="scientific">Candidatus Vampirococcus lugosii</name>
    <dbReference type="NCBI Taxonomy" id="2789015"/>
    <lineage>
        <taxon>Bacteria</taxon>
        <taxon>Candidatus Absconditibacteriota</taxon>
        <taxon>Vampirococcus</taxon>
    </lineage>
</organism>
<proteinExistence type="predicted"/>
<keyword evidence="1" id="KW-1133">Transmembrane helix</keyword>
<dbReference type="Proteomes" id="UP000680365">
    <property type="component" value="Unassembled WGS sequence"/>
</dbReference>
<dbReference type="InterPro" id="IPR012902">
    <property type="entry name" value="N_methyl_site"/>
</dbReference>
<protein>
    <recommendedName>
        <fullName evidence="4">Prepilin-type N-terminal cleavage/methylation domain-containing protein</fullName>
    </recommendedName>
</protein>
<keyword evidence="1" id="KW-0812">Transmembrane</keyword>
<feature type="transmembrane region" description="Helical" evidence="1">
    <location>
        <begin position="7"/>
        <end position="28"/>
    </location>
</feature>
<dbReference type="EMBL" id="JAEDAM010000100">
    <property type="protein sequence ID" value="MBS8122494.1"/>
    <property type="molecule type" value="Genomic_DNA"/>
</dbReference>
<dbReference type="InterPro" id="IPR045584">
    <property type="entry name" value="Pilin-like"/>
</dbReference>
<dbReference type="SUPFAM" id="SSF54523">
    <property type="entry name" value="Pili subunits"/>
    <property type="match status" value="1"/>
</dbReference>
<dbReference type="Gene3D" id="3.30.700.10">
    <property type="entry name" value="Glycoprotein, Type 4 Pilin"/>
    <property type="match status" value="1"/>
</dbReference>
<comment type="caution">
    <text evidence="2">The sequence shown here is derived from an EMBL/GenBank/DDBJ whole genome shotgun (WGS) entry which is preliminary data.</text>
</comment>
<gene>
    <name evidence="2" type="ORF">VAMP_7420n169</name>
</gene>
<evidence type="ECO:0008006" key="4">
    <source>
        <dbReference type="Google" id="ProtNLM"/>
    </source>
</evidence>
<evidence type="ECO:0000313" key="2">
    <source>
        <dbReference type="EMBL" id="MBS8122494.1"/>
    </source>
</evidence>
<keyword evidence="1" id="KW-0472">Membrane</keyword>
<keyword evidence="3" id="KW-1185">Reference proteome</keyword>
<evidence type="ECO:0000256" key="1">
    <source>
        <dbReference type="SAM" id="Phobius"/>
    </source>
</evidence>
<dbReference type="Pfam" id="PF07963">
    <property type="entry name" value="N_methyl"/>
    <property type="match status" value="1"/>
</dbReference>
<dbReference type="NCBIfam" id="TIGR02532">
    <property type="entry name" value="IV_pilin_GFxxxE"/>
    <property type="match status" value="1"/>
</dbReference>
<name>A0ABS5QQP9_9BACT</name>
<evidence type="ECO:0000313" key="3">
    <source>
        <dbReference type="Proteomes" id="UP000680365"/>
    </source>
</evidence>
<accession>A0ABS5QQP9</accession>
<dbReference type="PROSITE" id="PS00409">
    <property type="entry name" value="PROKAR_NTER_METHYL"/>
    <property type="match status" value="1"/>
</dbReference>